<name>A0ABS8U599_9SPHI</name>
<dbReference type="RefSeq" id="WP_232177745.1">
    <property type="nucleotide sequence ID" value="NZ_JAJPWV010000003.1"/>
</dbReference>
<keyword evidence="8" id="KW-1185">Reference proteome</keyword>
<evidence type="ECO:0000256" key="4">
    <source>
        <dbReference type="ARBA" id="ARBA00022982"/>
    </source>
</evidence>
<dbReference type="PANTHER" id="PTHR47627">
    <property type="entry name" value="RUBREDOXIN"/>
    <property type="match status" value="1"/>
</dbReference>
<dbReference type="Pfam" id="PF00301">
    <property type="entry name" value="Rubredoxin"/>
    <property type="match status" value="1"/>
</dbReference>
<dbReference type="InterPro" id="IPR050526">
    <property type="entry name" value="Rubredoxin_ET"/>
</dbReference>
<protein>
    <submittedName>
        <fullName evidence="7">Rubredoxin domain-containing protein</fullName>
    </submittedName>
</protein>
<keyword evidence="2" id="KW-0813">Transport</keyword>
<dbReference type="PANTHER" id="PTHR47627:SF1">
    <property type="entry name" value="RUBREDOXIN-1-RELATED"/>
    <property type="match status" value="1"/>
</dbReference>
<dbReference type="Gene3D" id="2.20.28.10">
    <property type="match status" value="1"/>
</dbReference>
<keyword evidence="5" id="KW-0408">Iron</keyword>
<dbReference type="SUPFAM" id="SSF57802">
    <property type="entry name" value="Rubredoxin-like"/>
    <property type="match status" value="1"/>
</dbReference>
<evidence type="ECO:0000313" key="8">
    <source>
        <dbReference type="Proteomes" id="UP001199919"/>
    </source>
</evidence>
<dbReference type="InterPro" id="IPR024934">
    <property type="entry name" value="Rubredoxin-like_dom"/>
</dbReference>
<comment type="cofactor">
    <cofactor evidence="1">
        <name>Fe(3+)</name>
        <dbReference type="ChEBI" id="CHEBI:29034"/>
    </cofactor>
</comment>
<dbReference type="PROSITE" id="PS50903">
    <property type="entry name" value="RUBREDOXIN_LIKE"/>
    <property type="match status" value="1"/>
</dbReference>
<evidence type="ECO:0000256" key="2">
    <source>
        <dbReference type="ARBA" id="ARBA00022448"/>
    </source>
</evidence>
<organism evidence="7 8">
    <name type="scientific">Mucilaginibacter roseus</name>
    <dbReference type="NCBI Taxonomy" id="1528868"/>
    <lineage>
        <taxon>Bacteria</taxon>
        <taxon>Pseudomonadati</taxon>
        <taxon>Bacteroidota</taxon>
        <taxon>Sphingobacteriia</taxon>
        <taxon>Sphingobacteriales</taxon>
        <taxon>Sphingobacteriaceae</taxon>
        <taxon>Mucilaginibacter</taxon>
    </lineage>
</organism>
<proteinExistence type="predicted"/>
<dbReference type="EMBL" id="JAJPWV010000003">
    <property type="protein sequence ID" value="MCD8741240.1"/>
    <property type="molecule type" value="Genomic_DNA"/>
</dbReference>
<gene>
    <name evidence="7" type="ORF">LT679_11560</name>
</gene>
<reference evidence="7 8" key="1">
    <citation type="submission" date="2021-12" db="EMBL/GenBank/DDBJ databases">
        <title>Mucilaginibacter roseus genome.</title>
        <authorList>
            <person name="Ferreira J.R."/>
            <person name="Newman J.D."/>
        </authorList>
    </citation>
    <scope>NUCLEOTIDE SEQUENCE [LARGE SCALE GENOMIC DNA]</scope>
    <source>
        <strain evidence="7 8">LMG 28454</strain>
    </source>
</reference>
<evidence type="ECO:0000259" key="6">
    <source>
        <dbReference type="PROSITE" id="PS50903"/>
    </source>
</evidence>
<evidence type="ECO:0000256" key="5">
    <source>
        <dbReference type="ARBA" id="ARBA00023004"/>
    </source>
</evidence>
<evidence type="ECO:0000256" key="1">
    <source>
        <dbReference type="ARBA" id="ARBA00001965"/>
    </source>
</evidence>
<sequence>MSTQHVVKINLPGGYVSAGDLYEMLAVAEDAGAVDVRFGNRQQLYFTVDSAMLEDMETDMLRAGIDFELDAENYPNIISSYVCDSIFSQESWLREGVYRDIFDLFNYKPRLKINVVDRHQTFVSFFSGNFNFISSEVSNYWYWYIRFPKTSKFYCWPALIYSEDIPLVSQQAEKLIFENKSLFYDKAHADEQLFYIMLSKLLEVSTQAITEPLQLPDFYLPYYEGFNKYTNKYWLGIYRRNELFSISFLKDVCSLCIQNRIGQIYTTPWKSIIIKSIETNQRADWGLMLDKYRLNIKHAANELNWQIEDLCAEGLVLKQQLVREFEEADLRTYRLSFVIKTRPKTGLMGSVVIKVNPLGTFELLHTPNFNPNSKVYISCKKRVTRGRLTEELAAICNTFYENKLKSATKVEAAEDDEKTEVLSTQDIFSCKHCKTLYDPRYGDELNGISVGTRFDQITNAYTCSVCSASKSAFEKVEA</sequence>
<dbReference type="InterPro" id="IPR024935">
    <property type="entry name" value="Rubredoxin_dom"/>
</dbReference>
<comment type="caution">
    <text evidence="7">The sequence shown here is derived from an EMBL/GenBank/DDBJ whole genome shotgun (WGS) entry which is preliminary data.</text>
</comment>
<evidence type="ECO:0000256" key="3">
    <source>
        <dbReference type="ARBA" id="ARBA00022723"/>
    </source>
</evidence>
<dbReference type="Proteomes" id="UP001199919">
    <property type="component" value="Unassembled WGS sequence"/>
</dbReference>
<evidence type="ECO:0000313" key="7">
    <source>
        <dbReference type="EMBL" id="MCD8741240.1"/>
    </source>
</evidence>
<keyword evidence="3" id="KW-0479">Metal-binding</keyword>
<accession>A0ABS8U599</accession>
<keyword evidence="4" id="KW-0249">Electron transport</keyword>
<feature type="domain" description="Rubredoxin-like" evidence="6">
    <location>
        <begin position="425"/>
        <end position="476"/>
    </location>
</feature>